<gene>
    <name evidence="4" type="ORF">DDR33_22860</name>
</gene>
<dbReference type="OrthoDB" id="1044679at2"/>
<dbReference type="InterPro" id="IPR011990">
    <property type="entry name" value="TPR-like_helical_dom_sf"/>
</dbReference>
<dbReference type="Gene3D" id="1.25.40.10">
    <property type="entry name" value="Tetratricopeptide repeat domain"/>
    <property type="match status" value="1"/>
</dbReference>
<evidence type="ECO:0000256" key="1">
    <source>
        <dbReference type="SAM" id="Phobius"/>
    </source>
</evidence>
<evidence type="ECO:0000313" key="4">
    <source>
        <dbReference type="EMBL" id="PWG78318.1"/>
    </source>
</evidence>
<dbReference type="InterPro" id="IPR045957">
    <property type="entry name" value="DUF6377"/>
</dbReference>
<keyword evidence="1" id="KW-0472">Membrane</keyword>
<dbReference type="SUPFAM" id="SSF48452">
    <property type="entry name" value="TPR-like"/>
    <property type="match status" value="1"/>
</dbReference>
<reference evidence="4 5" key="1">
    <citation type="submission" date="2018-04" db="EMBL/GenBank/DDBJ databases">
        <title>Pedobacter chongqingensis sp. nov., isolated from a rottenly hemp rope.</title>
        <authorList>
            <person name="Cai Y."/>
        </authorList>
    </citation>
    <scope>NUCLEOTIDE SEQUENCE [LARGE SCALE GENOMIC DNA]</scope>
    <source>
        <strain evidence="4 5">FJ4-8</strain>
    </source>
</reference>
<feature type="transmembrane region" description="Helical" evidence="1">
    <location>
        <begin position="326"/>
        <end position="347"/>
    </location>
</feature>
<feature type="domain" description="DUF6377" evidence="3">
    <location>
        <begin position="252"/>
        <end position="506"/>
    </location>
</feature>
<feature type="chain" id="PRO_5015521220" description="DUF6377 domain-containing protein" evidence="2">
    <location>
        <begin position="22"/>
        <end position="567"/>
    </location>
</feature>
<accession>A0A2U2PA91</accession>
<protein>
    <recommendedName>
        <fullName evidence="3">DUF6377 domain-containing protein</fullName>
    </recommendedName>
</protein>
<dbReference type="AlphaFoldDB" id="A0A2U2PA91"/>
<dbReference type="Proteomes" id="UP000245647">
    <property type="component" value="Unassembled WGS sequence"/>
</dbReference>
<evidence type="ECO:0000259" key="3">
    <source>
        <dbReference type="Pfam" id="PF19904"/>
    </source>
</evidence>
<organism evidence="4 5">
    <name type="scientific">Pararcticibacter amylolyticus</name>
    <dbReference type="NCBI Taxonomy" id="2173175"/>
    <lineage>
        <taxon>Bacteria</taxon>
        <taxon>Pseudomonadati</taxon>
        <taxon>Bacteroidota</taxon>
        <taxon>Sphingobacteriia</taxon>
        <taxon>Sphingobacteriales</taxon>
        <taxon>Sphingobacteriaceae</taxon>
        <taxon>Pararcticibacter</taxon>
    </lineage>
</organism>
<evidence type="ECO:0000256" key="2">
    <source>
        <dbReference type="SAM" id="SignalP"/>
    </source>
</evidence>
<name>A0A2U2PA91_9SPHI</name>
<comment type="caution">
    <text evidence="4">The sequence shown here is derived from an EMBL/GenBank/DDBJ whole genome shotgun (WGS) entry which is preliminary data.</text>
</comment>
<proteinExistence type="predicted"/>
<dbReference type="Pfam" id="PF19904">
    <property type="entry name" value="DUF6377"/>
    <property type="match status" value="1"/>
</dbReference>
<keyword evidence="5" id="KW-1185">Reference proteome</keyword>
<keyword evidence="1" id="KW-1133">Transmembrane helix</keyword>
<sequence length="567" mass="65344">MVKTVRFVLILLFSLGKAALAEDNQPAIIELNKVLQHKEIYSRIKEKRITALKKLLSGSLPPLERYNISKSLAEEYQKYQLTAAIAYADSCLRIAQTLKRDDLITASLLQQSNLYSSTGKFLESQNILENIKRNTLSKTLLVRYYESKILFLEHYTTNNYNKAYIDRIGQYRDSLLSVLNPSSVKFKLNTVQKYISDKKLEEAQDQIRKLLGEAKRNYADYAMATYVLATIYHTKGKMDSANHYYAISAITDIKNAIKDHASLQNLAIIFYYNGDIDRASAYTRSAIDDAIFCDVKFRTLRMSELYTIINTAYLEKEAKQKNQLQLYLVLISILSAILTAAIIYVYLQMKKVSRIKEELHATGLQLADLNRQLSQTNLHLSEVNAQLSESNQVKEVYIAQFFDLCSTYINKLEDYRKTLNKVATERRMETLLKMLRSNTLVENEIEELYQVFDNIFLNLYPQFIREFNNLLLPDEQVAPKPGELLNTELRIFALVRLGITDSVKIAAFLRYSLSTIYNYRTKARNRARVPREDFEKRVMTIGSLSESVDSAHKSTTFSTETNNNKPL</sequence>
<keyword evidence="1" id="KW-0812">Transmembrane</keyword>
<keyword evidence="2" id="KW-0732">Signal</keyword>
<dbReference type="EMBL" id="QEAS01000027">
    <property type="protein sequence ID" value="PWG78318.1"/>
    <property type="molecule type" value="Genomic_DNA"/>
</dbReference>
<feature type="signal peptide" evidence="2">
    <location>
        <begin position="1"/>
        <end position="21"/>
    </location>
</feature>
<evidence type="ECO:0000313" key="5">
    <source>
        <dbReference type="Proteomes" id="UP000245647"/>
    </source>
</evidence>